<feature type="transmembrane region" description="Helical" evidence="8">
    <location>
        <begin position="138"/>
        <end position="157"/>
    </location>
</feature>
<evidence type="ECO:0000313" key="10">
    <source>
        <dbReference type="EMBL" id="NBN80340.1"/>
    </source>
</evidence>
<evidence type="ECO:0000256" key="3">
    <source>
        <dbReference type="ARBA" id="ARBA00022448"/>
    </source>
</evidence>
<dbReference type="PANTHER" id="PTHR23502">
    <property type="entry name" value="MAJOR FACILITATOR SUPERFAMILY"/>
    <property type="match status" value="1"/>
</dbReference>
<dbReference type="GO" id="GO:0005886">
    <property type="term" value="C:plasma membrane"/>
    <property type="evidence" value="ECO:0007669"/>
    <property type="project" value="UniProtKB-SubCell"/>
</dbReference>
<sequence>MRDQPEPLMTERRTAALGAALVAIGPVTMALYTPAMPVLADAFETSRAMIKLTLTAYFAGFALTQLVCGPLTDAFGRRPVTLAFLVIYLASTVLATLAPTVEWMIVARTLQGVGAAVGISVSRAIVRDQFTGQTSARIMNAIGTMLAIGPAVSPTIGGLTLEYLGWRPIFWFMIVYGVLLMLAVSALMAETNRYIDRANLRVGRLLRNYATLLADPRFLRPSLLVGFGIGSIYTLATILPFVLIDRIGLSPSQFGVGMMVQSGCFISGTVITGWLLRRLDADRLIPAGLVGLTASAVAMIGAHQLLEPSFLGVMLPVGLFAFSLATLLPAAMTAALQGFPQMAGAAASMTGFLQFGSGIVGSLVAAALGDPYLALLIVAPGMPLLAVGCYLALTPLVRPSRG</sequence>
<comment type="similarity">
    <text evidence="2 8">Belongs to the major facilitator superfamily. Bcr/CmlA family.</text>
</comment>
<feature type="transmembrane region" description="Helical" evidence="8">
    <location>
        <begin position="169"/>
        <end position="189"/>
    </location>
</feature>
<dbReference type="Gene3D" id="1.20.1720.10">
    <property type="entry name" value="Multidrug resistance protein D"/>
    <property type="match status" value="1"/>
</dbReference>
<evidence type="ECO:0000256" key="2">
    <source>
        <dbReference type="ARBA" id="ARBA00006236"/>
    </source>
</evidence>
<dbReference type="RefSeq" id="WP_161709634.1">
    <property type="nucleotide sequence ID" value="NZ_JAABLQ010000004.1"/>
</dbReference>
<feature type="transmembrane region" description="Helical" evidence="8">
    <location>
        <begin position="372"/>
        <end position="393"/>
    </location>
</feature>
<dbReference type="SUPFAM" id="SSF103473">
    <property type="entry name" value="MFS general substrate transporter"/>
    <property type="match status" value="1"/>
</dbReference>
<evidence type="ECO:0000256" key="4">
    <source>
        <dbReference type="ARBA" id="ARBA00022475"/>
    </source>
</evidence>
<dbReference type="GO" id="GO:1990961">
    <property type="term" value="P:xenobiotic detoxification by transmembrane export across the plasma membrane"/>
    <property type="evidence" value="ECO:0007669"/>
    <property type="project" value="InterPro"/>
</dbReference>
<feature type="transmembrane region" description="Helical" evidence="8">
    <location>
        <begin position="223"/>
        <end position="244"/>
    </location>
</feature>
<evidence type="ECO:0000313" key="11">
    <source>
        <dbReference type="Proteomes" id="UP000586722"/>
    </source>
</evidence>
<dbReference type="EMBL" id="JAABLQ010000004">
    <property type="protein sequence ID" value="NBN80340.1"/>
    <property type="molecule type" value="Genomic_DNA"/>
</dbReference>
<name>A0A7X5JBE2_9HYPH</name>
<dbReference type="NCBIfam" id="TIGR00710">
    <property type="entry name" value="efflux_Bcr_CflA"/>
    <property type="match status" value="1"/>
</dbReference>
<evidence type="ECO:0000256" key="8">
    <source>
        <dbReference type="RuleBase" id="RU365088"/>
    </source>
</evidence>
<protein>
    <recommendedName>
        <fullName evidence="8">Bcr/CflA family efflux transporter</fullName>
    </recommendedName>
</protein>
<feature type="domain" description="Major facilitator superfamily (MFS) profile" evidence="9">
    <location>
        <begin position="11"/>
        <end position="398"/>
    </location>
</feature>
<dbReference type="GO" id="GO:0042910">
    <property type="term" value="F:xenobiotic transmembrane transporter activity"/>
    <property type="evidence" value="ECO:0007669"/>
    <property type="project" value="InterPro"/>
</dbReference>
<evidence type="ECO:0000256" key="6">
    <source>
        <dbReference type="ARBA" id="ARBA00022989"/>
    </source>
</evidence>
<feature type="transmembrane region" description="Helical" evidence="8">
    <location>
        <begin position="343"/>
        <end position="366"/>
    </location>
</feature>
<dbReference type="PANTHER" id="PTHR23502:SF132">
    <property type="entry name" value="POLYAMINE TRANSPORTER 2-RELATED"/>
    <property type="match status" value="1"/>
</dbReference>
<keyword evidence="5 8" id="KW-0812">Transmembrane</keyword>
<dbReference type="InterPro" id="IPR004812">
    <property type="entry name" value="Efflux_drug-R_Bcr/CmlA"/>
</dbReference>
<evidence type="ECO:0000259" key="9">
    <source>
        <dbReference type="PROSITE" id="PS50850"/>
    </source>
</evidence>
<keyword evidence="6 8" id="KW-1133">Transmembrane helix</keyword>
<keyword evidence="4" id="KW-1003">Cell membrane</keyword>
<evidence type="ECO:0000256" key="1">
    <source>
        <dbReference type="ARBA" id="ARBA00004651"/>
    </source>
</evidence>
<keyword evidence="11" id="KW-1185">Reference proteome</keyword>
<feature type="transmembrane region" description="Helical" evidence="8">
    <location>
        <begin position="256"/>
        <end position="276"/>
    </location>
</feature>
<dbReference type="PROSITE" id="PS50850">
    <property type="entry name" value="MFS"/>
    <property type="match status" value="1"/>
</dbReference>
<feature type="transmembrane region" description="Helical" evidence="8">
    <location>
        <begin position="283"/>
        <end position="303"/>
    </location>
</feature>
<comment type="caution">
    <text evidence="10">The sequence shown here is derived from an EMBL/GenBank/DDBJ whole genome shotgun (WGS) entry which is preliminary data.</text>
</comment>
<dbReference type="InterPro" id="IPR020846">
    <property type="entry name" value="MFS_dom"/>
</dbReference>
<feature type="transmembrane region" description="Helical" evidence="8">
    <location>
        <begin position="105"/>
        <end position="126"/>
    </location>
</feature>
<dbReference type="CDD" id="cd17320">
    <property type="entry name" value="MFS_MdfA_MDR_like"/>
    <property type="match status" value="1"/>
</dbReference>
<gene>
    <name evidence="10" type="ORF">GWI72_18830</name>
</gene>
<feature type="transmembrane region" description="Helical" evidence="8">
    <location>
        <begin position="309"/>
        <end position="331"/>
    </location>
</feature>
<dbReference type="Pfam" id="PF07690">
    <property type="entry name" value="MFS_1"/>
    <property type="match status" value="1"/>
</dbReference>
<comment type="subcellular location">
    <subcellularLocation>
        <location evidence="8">Cell inner membrane</location>
        <topology evidence="8">Multi-pass membrane protein</topology>
    </subcellularLocation>
    <subcellularLocation>
        <location evidence="1">Cell membrane</location>
        <topology evidence="1">Multi-pass membrane protein</topology>
    </subcellularLocation>
</comment>
<feature type="transmembrane region" description="Helical" evidence="8">
    <location>
        <begin position="80"/>
        <end position="99"/>
    </location>
</feature>
<dbReference type="InterPro" id="IPR011701">
    <property type="entry name" value="MFS"/>
</dbReference>
<keyword evidence="3 8" id="KW-0813">Transport</keyword>
<comment type="caution">
    <text evidence="8">Lacks conserved residue(s) required for the propagation of feature annotation.</text>
</comment>
<dbReference type="InterPro" id="IPR036259">
    <property type="entry name" value="MFS_trans_sf"/>
</dbReference>
<evidence type="ECO:0000256" key="5">
    <source>
        <dbReference type="ARBA" id="ARBA00022692"/>
    </source>
</evidence>
<dbReference type="AlphaFoldDB" id="A0A7X5JBE2"/>
<reference evidence="11" key="1">
    <citation type="submission" date="2020-01" db="EMBL/GenBank/DDBJ databases">
        <authorList>
            <person name="Fang Y."/>
            <person name="Sun R."/>
            <person name="Nie L."/>
            <person name="He J."/>
            <person name="Hao L."/>
            <person name="Wang L."/>
            <person name="Su S."/>
            <person name="Lv E."/>
            <person name="Zhang Z."/>
            <person name="Xie R."/>
            <person name="Liu H."/>
        </authorList>
    </citation>
    <scope>NUCLEOTIDE SEQUENCE [LARGE SCALE GENOMIC DNA]</scope>
    <source>
        <strain evidence="11">XCT-53</strain>
    </source>
</reference>
<keyword evidence="7 8" id="KW-0472">Membrane</keyword>
<organism evidence="10 11">
    <name type="scientific">Pannonibacter tanglangensis</name>
    <dbReference type="NCBI Taxonomy" id="2750084"/>
    <lineage>
        <taxon>Bacteria</taxon>
        <taxon>Pseudomonadati</taxon>
        <taxon>Pseudomonadota</taxon>
        <taxon>Alphaproteobacteria</taxon>
        <taxon>Hyphomicrobiales</taxon>
        <taxon>Stappiaceae</taxon>
        <taxon>Pannonibacter</taxon>
    </lineage>
</organism>
<keyword evidence="8" id="KW-0997">Cell inner membrane</keyword>
<evidence type="ECO:0000256" key="7">
    <source>
        <dbReference type="ARBA" id="ARBA00023136"/>
    </source>
</evidence>
<proteinExistence type="inferred from homology"/>
<feature type="transmembrane region" description="Helical" evidence="8">
    <location>
        <begin position="52"/>
        <end position="68"/>
    </location>
</feature>
<accession>A0A7X5JBE2</accession>
<dbReference type="Proteomes" id="UP000586722">
    <property type="component" value="Unassembled WGS sequence"/>
</dbReference>